<keyword evidence="2" id="KW-0808">Transferase</keyword>
<keyword evidence="2" id="KW-0548">Nucleotidyltransferase</keyword>
<dbReference type="EMBL" id="BQNB010020057">
    <property type="protein sequence ID" value="GJT91875.1"/>
    <property type="molecule type" value="Genomic_DNA"/>
</dbReference>
<keyword evidence="2" id="KW-0695">RNA-directed DNA polymerase</keyword>
<dbReference type="Gene3D" id="3.30.420.10">
    <property type="entry name" value="Ribonuclease H-like superfamily/Ribonuclease H"/>
    <property type="match status" value="1"/>
</dbReference>
<feature type="region of interest" description="Disordered" evidence="1">
    <location>
        <begin position="115"/>
        <end position="146"/>
    </location>
</feature>
<evidence type="ECO:0000256" key="1">
    <source>
        <dbReference type="SAM" id="MobiDB-lite"/>
    </source>
</evidence>
<dbReference type="InterPro" id="IPR012337">
    <property type="entry name" value="RNaseH-like_sf"/>
</dbReference>
<accession>A0ABQ5HX22</accession>
<feature type="compositionally biased region" description="Basic and acidic residues" evidence="1">
    <location>
        <begin position="115"/>
        <end position="125"/>
    </location>
</feature>
<keyword evidence="3" id="KW-1185">Reference proteome</keyword>
<proteinExistence type="predicted"/>
<sequence>MCIRQCFASVKHPQANGLVERANRSLGEGIKARVDERSKDWIKELPHALWAHRIMIKSSNGETPFSLTYGTEAVIPAEIGMPTLRTTEIDLTKNNEALGMNLDLIEERREQATIQEAKKQEKDGKILQLKSPRHKFQAGRHGLPQQ</sequence>
<comment type="caution">
    <text evidence="2">The sequence shown here is derived from an EMBL/GenBank/DDBJ whole genome shotgun (WGS) entry which is preliminary data.</text>
</comment>
<dbReference type="PANTHER" id="PTHR48475">
    <property type="entry name" value="RIBONUCLEASE H"/>
    <property type="match status" value="1"/>
</dbReference>
<dbReference type="PANTHER" id="PTHR48475:SF2">
    <property type="entry name" value="RIBONUCLEASE H"/>
    <property type="match status" value="1"/>
</dbReference>
<reference evidence="2" key="1">
    <citation type="journal article" date="2022" name="Int. J. Mol. Sci.">
        <title>Draft Genome of Tanacetum Coccineum: Genomic Comparison of Closely Related Tanacetum-Family Plants.</title>
        <authorList>
            <person name="Yamashiro T."/>
            <person name="Shiraishi A."/>
            <person name="Nakayama K."/>
            <person name="Satake H."/>
        </authorList>
    </citation>
    <scope>NUCLEOTIDE SEQUENCE</scope>
</reference>
<gene>
    <name evidence="2" type="ORF">Tco_1080720</name>
</gene>
<dbReference type="SUPFAM" id="SSF53098">
    <property type="entry name" value="Ribonuclease H-like"/>
    <property type="match status" value="1"/>
</dbReference>
<name>A0ABQ5HX22_9ASTR</name>
<evidence type="ECO:0000313" key="3">
    <source>
        <dbReference type="Proteomes" id="UP001151760"/>
    </source>
</evidence>
<dbReference type="Proteomes" id="UP001151760">
    <property type="component" value="Unassembled WGS sequence"/>
</dbReference>
<dbReference type="InterPro" id="IPR036397">
    <property type="entry name" value="RNaseH_sf"/>
</dbReference>
<evidence type="ECO:0000313" key="2">
    <source>
        <dbReference type="EMBL" id="GJT91875.1"/>
    </source>
</evidence>
<dbReference type="GO" id="GO:0003964">
    <property type="term" value="F:RNA-directed DNA polymerase activity"/>
    <property type="evidence" value="ECO:0007669"/>
    <property type="project" value="UniProtKB-KW"/>
</dbReference>
<organism evidence="2 3">
    <name type="scientific">Tanacetum coccineum</name>
    <dbReference type="NCBI Taxonomy" id="301880"/>
    <lineage>
        <taxon>Eukaryota</taxon>
        <taxon>Viridiplantae</taxon>
        <taxon>Streptophyta</taxon>
        <taxon>Embryophyta</taxon>
        <taxon>Tracheophyta</taxon>
        <taxon>Spermatophyta</taxon>
        <taxon>Magnoliopsida</taxon>
        <taxon>eudicotyledons</taxon>
        <taxon>Gunneridae</taxon>
        <taxon>Pentapetalae</taxon>
        <taxon>asterids</taxon>
        <taxon>campanulids</taxon>
        <taxon>Asterales</taxon>
        <taxon>Asteraceae</taxon>
        <taxon>Asteroideae</taxon>
        <taxon>Anthemideae</taxon>
        <taxon>Anthemidinae</taxon>
        <taxon>Tanacetum</taxon>
    </lineage>
</organism>
<protein>
    <submittedName>
        <fullName evidence="2">Reverse transcriptase domain-containing protein</fullName>
    </submittedName>
</protein>
<reference evidence="2" key="2">
    <citation type="submission" date="2022-01" db="EMBL/GenBank/DDBJ databases">
        <authorList>
            <person name="Yamashiro T."/>
            <person name="Shiraishi A."/>
            <person name="Satake H."/>
            <person name="Nakayama K."/>
        </authorList>
    </citation>
    <scope>NUCLEOTIDE SEQUENCE</scope>
</reference>